<feature type="transmembrane region" description="Helical" evidence="1">
    <location>
        <begin position="364"/>
        <end position="384"/>
    </location>
</feature>
<feature type="transmembrane region" description="Helical" evidence="1">
    <location>
        <begin position="214"/>
        <end position="233"/>
    </location>
</feature>
<accession>A0A381TF82</accession>
<feature type="transmembrane region" description="Helical" evidence="1">
    <location>
        <begin position="96"/>
        <end position="119"/>
    </location>
</feature>
<feature type="transmembrane region" description="Helical" evidence="1">
    <location>
        <begin position="54"/>
        <end position="76"/>
    </location>
</feature>
<organism evidence="2">
    <name type="scientific">marine metagenome</name>
    <dbReference type="NCBI Taxonomy" id="408172"/>
    <lineage>
        <taxon>unclassified sequences</taxon>
        <taxon>metagenomes</taxon>
        <taxon>ecological metagenomes</taxon>
    </lineage>
</organism>
<evidence type="ECO:0008006" key="3">
    <source>
        <dbReference type="Google" id="ProtNLM"/>
    </source>
</evidence>
<proteinExistence type="predicted"/>
<reference evidence="2" key="1">
    <citation type="submission" date="2018-05" db="EMBL/GenBank/DDBJ databases">
        <authorList>
            <person name="Lanie J.A."/>
            <person name="Ng W.-L."/>
            <person name="Kazmierczak K.M."/>
            <person name="Andrzejewski T.M."/>
            <person name="Davidsen T.M."/>
            <person name="Wayne K.J."/>
            <person name="Tettelin H."/>
            <person name="Glass J.I."/>
            <person name="Rusch D."/>
            <person name="Podicherti R."/>
            <person name="Tsui H.-C.T."/>
            <person name="Winkler M.E."/>
        </authorList>
    </citation>
    <scope>NUCLEOTIDE SEQUENCE</scope>
</reference>
<feature type="transmembrane region" description="Helical" evidence="1">
    <location>
        <begin position="463"/>
        <end position="483"/>
    </location>
</feature>
<sequence length="525" mass="59079">VEELIVEDSSERKKLNTKPNFFITVFLLVICVFLFGSTANAHGFGERYDLPIPLSYFLIGAALAVAFSFAAIGWFVRSSGSNSKYPRINVYRYSTLTFFCKVSARFLGLISVFILFISIHSGLTGTSNAVENFAPIFVWIIWWVGAGYVVCIVGNIWLLMNPWMVIFNYWEQIFGKHIGLVDWPKKLDAWPALFFFLLFAWIENVHPASSQPYSLGILILIYSLLTWGGMILFGKHVWLTHGDPFYVLFNLFARFSATELRINGTKGWCMQCSSGCKENLNLPDCVDCYECWSNTDSKNKEFCLRPWSVGLSRGERVTPAIMLFHVTALATVSFDGFAETPAWIEIQTILWPVIDPLPGSAAPTIETIGIILVPLIFATVYLYVCGLIAQMSHGQMVSADIRMRFVFSLVPIALAYNLSHYLSFLLITGQEIIPLLSDPYGFGWDLFGTSDFKTNIAIIDARFAWIFSVIALVTGHIISVFTAHAIALRRTTSHSIAVRSQYPMLFLMVFYTAVSLWIVAQPIVE</sequence>
<keyword evidence="1" id="KW-0472">Membrane</keyword>
<gene>
    <name evidence="2" type="ORF">METZ01_LOCUS67015</name>
</gene>
<evidence type="ECO:0000256" key="1">
    <source>
        <dbReference type="SAM" id="Phobius"/>
    </source>
</evidence>
<feature type="transmembrane region" description="Helical" evidence="1">
    <location>
        <begin position="21"/>
        <end position="42"/>
    </location>
</feature>
<name>A0A381TF82_9ZZZZ</name>
<feature type="non-terminal residue" evidence="2">
    <location>
        <position position="1"/>
    </location>
</feature>
<feature type="transmembrane region" description="Helical" evidence="1">
    <location>
        <begin position="139"/>
        <end position="166"/>
    </location>
</feature>
<keyword evidence="1" id="KW-1133">Transmembrane helix</keyword>
<evidence type="ECO:0000313" key="2">
    <source>
        <dbReference type="EMBL" id="SVA14161.1"/>
    </source>
</evidence>
<dbReference type="EMBL" id="UINC01004417">
    <property type="protein sequence ID" value="SVA14161.1"/>
    <property type="molecule type" value="Genomic_DNA"/>
</dbReference>
<dbReference type="AlphaFoldDB" id="A0A381TF82"/>
<keyword evidence="1" id="KW-0812">Transmembrane</keyword>
<protein>
    <recommendedName>
        <fullName evidence="3">4Fe-4S ferredoxin-type domain-containing protein</fullName>
    </recommendedName>
</protein>
<feature type="transmembrane region" description="Helical" evidence="1">
    <location>
        <begin position="405"/>
        <end position="427"/>
    </location>
</feature>
<feature type="transmembrane region" description="Helical" evidence="1">
    <location>
        <begin position="504"/>
        <end position="524"/>
    </location>
</feature>